<keyword evidence="2" id="KW-0547">Nucleotide-binding</keyword>
<dbReference type="InterPro" id="IPR043964">
    <property type="entry name" value="P-loop_TraG"/>
</dbReference>
<comment type="caution">
    <text evidence="6">The sequence shown here is derived from an EMBL/GenBank/DDBJ whole genome shotgun (WGS) entry which is preliminary data.</text>
</comment>
<dbReference type="InterPro" id="IPR051162">
    <property type="entry name" value="T4SS_component"/>
</dbReference>
<dbReference type="Proteomes" id="UP000444401">
    <property type="component" value="Unassembled WGS sequence"/>
</dbReference>
<feature type="domain" description="TraG P-loop" evidence="5">
    <location>
        <begin position="577"/>
        <end position="730"/>
    </location>
</feature>
<dbReference type="PANTHER" id="PTHR30121:SF12">
    <property type="entry name" value="TYPE IV SECRETION SYSTEM PROTEIN CAGE"/>
    <property type="match status" value="1"/>
</dbReference>
<keyword evidence="3" id="KW-0067">ATP-binding</keyword>
<name>A0ABW9UZ46_9SPHN</name>
<evidence type="ECO:0000313" key="6">
    <source>
        <dbReference type="EMBL" id="MXO69768.1"/>
    </source>
</evidence>
<accession>A0ABW9UZ46</accession>
<evidence type="ECO:0000256" key="2">
    <source>
        <dbReference type="ARBA" id="ARBA00022741"/>
    </source>
</evidence>
<dbReference type="Gene3D" id="3.40.50.300">
    <property type="entry name" value="P-loop containing nucleotide triphosphate hydrolases"/>
    <property type="match status" value="2"/>
</dbReference>
<proteinExistence type="inferred from homology"/>
<evidence type="ECO:0000259" key="5">
    <source>
        <dbReference type="Pfam" id="PF19044"/>
    </source>
</evidence>
<reference evidence="6 7" key="1">
    <citation type="submission" date="2019-12" db="EMBL/GenBank/DDBJ databases">
        <title>Genomic-based taxomic classification of the family Erythrobacteraceae.</title>
        <authorList>
            <person name="Xu L."/>
        </authorList>
    </citation>
    <scope>NUCLEOTIDE SEQUENCE [LARGE SCALE GENOMIC DNA]</scope>
    <source>
        <strain evidence="6 7">H32</strain>
    </source>
</reference>
<dbReference type="InterPro" id="IPR018145">
    <property type="entry name" value="CagE_TrbE_VirB_cntrl_dom"/>
</dbReference>
<evidence type="ECO:0000313" key="7">
    <source>
        <dbReference type="Proteomes" id="UP000444401"/>
    </source>
</evidence>
<evidence type="ECO:0000256" key="3">
    <source>
        <dbReference type="ARBA" id="ARBA00022840"/>
    </source>
</evidence>
<protein>
    <submittedName>
        <fullName evidence="6">Conjugal transfer protein TrbE</fullName>
    </submittedName>
</protein>
<dbReference type="Pfam" id="PF03135">
    <property type="entry name" value="CagE_TrbE_VirB"/>
    <property type="match status" value="1"/>
</dbReference>
<feature type="domain" description="CagE TrbE VirB component of type IV transporter system central" evidence="4">
    <location>
        <begin position="182"/>
        <end position="388"/>
    </location>
</feature>
<organism evidence="6 7">
    <name type="scientific">Pelagerythrobacter marinus</name>
    <dbReference type="NCBI Taxonomy" id="538382"/>
    <lineage>
        <taxon>Bacteria</taxon>
        <taxon>Pseudomonadati</taxon>
        <taxon>Pseudomonadota</taxon>
        <taxon>Alphaproteobacteria</taxon>
        <taxon>Sphingomonadales</taxon>
        <taxon>Erythrobacteraceae</taxon>
        <taxon>Pelagerythrobacter</taxon>
    </lineage>
</organism>
<dbReference type="PANTHER" id="PTHR30121">
    <property type="entry name" value="UNCHARACTERIZED PROTEIN YJGR-RELATED"/>
    <property type="match status" value="1"/>
</dbReference>
<dbReference type="EMBL" id="WTYO01000007">
    <property type="protein sequence ID" value="MXO69768.1"/>
    <property type="molecule type" value="Genomic_DNA"/>
</dbReference>
<gene>
    <name evidence="6" type="ORF">GRI72_13160</name>
</gene>
<dbReference type="CDD" id="cd01127">
    <property type="entry name" value="TrwB_TraG_TraD_VirD4"/>
    <property type="match status" value="1"/>
</dbReference>
<dbReference type="SUPFAM" id="SSF52540">
    <property type="entry name" value="P-loop containing nucleoside triphosphate hydrolases"/>
    <property type="match status" value="1"/>
</dbReference>
<comment type="similarity">
    <text evidence="1">Belongs to the TrbE/VirB4 family.</text>
</comment>
<dbReference type="RefSeq" id="WP_160734387.1">
    <property type="nucleotide sequence ID" value="NZ_WTYO01000007.1"/>
</dbReference>
<dbReference type="InterPro" id="IPR027417">
    <property type="entry name" value="P-loop_NTPase"/>
</dbReference>
<evidence type="ECO:0000259" key="4">
    <source>
        <dbReference type="Pfam" id="PF03135"/>
    </source>
</evidence>
<dbReference type="NCBIfam" id="NF010447">
    <property type="entry name" value="PRK13873.1"/>
    <property type="match status" value="1"/>
</dbReference>
<sequence length="820" mass="89405">MLSLREYRNKADRLADFLPWAALVAPGVVLNKDGSFQRTSRFRGPDLDSATPAELVATTARLNSALRRLGSGWSIFVEAVRRPALDYPVCAFPDPASALVERERAAQFAEEGAHFESRYFLTFLWMPPAEDAARAESWLYEGKAEKGVDPRELLEGFADRTDRLLRLFEGFFPEVQWLDDGETLSYLHSCISTRMHDVRVPETPMHLDALLADEPLTGGLEPRLGSAHLRTLTVIGFPSATFPGLLDDLNAQGFAYRWATRAIMLDKSDATKLLSKIRRQWFAKRKSVAAILKEVMTNEASVLVDSDAANKAEDADAALQELGADHVGLALVTATVTVWDEEPALAAEKLRLVEKVIQGRDFTCVTEGMNAIEAWLGSLPGHVYANVRQPPISTLNLAHMMPLSAVWAGPESDTHFDAPPLFYAKTEGSTPFRFSLHVGDVGHSLVVGPTGAGKSVLLAMMALQFRRYAGSQIFAFDFGGSIRAAALACGGDWQDLGSGLSEDSDEAVLLQPLARIDEPAQRNWASEWLQAILAAEGVAIDPETKDHLWSALSSLASAPVAERTLTGLAVLLQSQALKQALAPYCVGGPFGRLLDAESERLGEASFQAFETEGLTGSAAAPAVLSYLFHSIGGRLDGSPTLIIIDEGWLVLDSPAFAAQLREWLKTLRKKNASVVFATQSLADIETSAIAPAIIESCPTRIFLPNDRAVEPQILGIYRRFGLNDRQIEILSRATAKRDYYCQSSRGNRLFELGLGEVALAFAAASSKSDQLAMSRIIEKHGRSGFAVHWLRYRGLHWAAELLGSDAHSSDPPNPPEGDLK</sequence>
<dbReference type="Pfam" id="PF19044">
    <property type="entry name" value="P-loop_TraG"/>
    <property type="match status" value="1"/>
</dbReference>
<keyword evidence="7" id="KW-1185">Reference proteome</keyword>
<evidence type="ECO:0000256" key="1">
    <source>
        <dbReference type="ARBA" id="ARBA00006512"/>
    </source>
</evidence>